<comment type="similarity">
    <text evidence="1">Belongs to the metallophosphoesterase superfamily. YfcE family.</text>
</comment>
<protein>
    <submittedName>
        <fullName evidence="3">Metallophosphoesterase family protein</fullName>
    </submittedName>
</protein>
<dbReference type="EMBL" id="JACOPF010000001">
    <property type="protein sequence ID" value="MBC5688120.1"/>
    <property type="molecule type" value="Genomic_DNA"/>
</dbReference>
<dbReference type="SUPFAM" id="SSF56300">
    <property type="entry name" value="Metallo-dependent phosphatases"/>
    <property type="match status" value="1"/>
</dbReference>
<dbReference type="Pfam" id="PF12850">
    <property type="entry name" value="Metallophos_2"/>
    <property type="match status" value="1"/>
</dbReference>
<dbReference type="Proteomes" id="UP000652477">
    <property type="component" value="Unassembled WGS sequence"/>
</dbReference>
<reference evidence="3" key="1">
    <citation type="submission" date="2020-08" db="EMBL/GenBank/DDBJ databases">
        <title>Genome public.</title>
        <authorList>
            <person name="Liu C."/>
            <person name="Sun Q."/>
        </authorList>
    </citation>
    <scope>NUCLEOTIDE SEQUENCE</scope>
    <source>
        <strain evidence="3">NSJ-55</strain>
    </source>
</reference>
<evidence type="ECO:0000313" key="4">
    <source>
        <dbReference type="Proteomes" id="UP000652477"/>
    </source>
</evidence>
<dbReference type="AlphaFoldDB" id="A0A923LG65"/>
<feature type="domain" description="Calcineurin-like phosphoesterase" evidence="2">
    <location>
        <begin position="36"/>
        <end position="144"/>
    </location>
</feature>
<accession>A0A923LG65</accession>
<dbReference type="InterPro" id="IPR024654">
    <property type="entry name" value="Calcineurin-like_PHP_lpxH"/>
</dbReference>
<sequence length="216" mass="25751">MRYYIADNHFFHTNMNTRMDKRGFKSMEEMNEFMLQQWNSRVRKKEEVIILGDLSIGNVEETNRLIDKLNGRLWLCIGNHDKAVLKREFNKDRFERIDYYMELNDNGRKVICCHYPVMCYNGQFRRDKNGNPKTYMLHGHIHKTPDVVGVEHYKEFVRGFPRISRSSDNPSPAPINMINCFCMYSNYIPLTLDEWIKIEESGISIKSVQNDWRHDG</sequence>
<comment type="caution">
    <text evidence="3">The sequence shown here is derived from an EMBL/GenBank/DDBJ whole genome shotgun (WGS) entry which is preliminary data.</text>
</comment>
<dbReference type="Gene3D" id="3.60.21.10">
    <property type="match status" value="1"/>
</dbReference>
<evidence type="ECO:0000313" key="3">
    <source>
        <dbReference type="EMBL" id="MBC5688120.1"/>
    </source>
</evidence>
<organism evidence="3 4">
    <name type="scientific">Mediterraneibacter hominis</name>
    <dbReference type="NCBI Taxonomy" id="2763054"/>
    <lineage>
        <taxon>Bacteria</taxon>
        <taxon>Bacillati</taxon>
        <taxon>Bacillota</taxon>
        <taxon>Clostridia</taxon>
        <taxon>Lachnospirales</taxon>
        <taxon>Lachnospiraceae</taxon>
        <taxon>Mediterraneibacter</taxon>
    </lineage>
</organism>
<dbReference type="RefSeq" id="WP_186874754.1">
    <property type="nucleotide sequence ID" value="NZ_JACOPF010000001.1"/>
</dbReference>
<evidence type="ECO:0000256" key="1">
    <source>
        <dbReference type="ARBA" id="ARBA00008950"/>
    </source>
</evidence>
<name>A0A923LG65_9FIRM</name>
<evidence type="ECO:0000259" key="2">
    <source>
        <dbReference type="Pfam" id="PF12850"/>
    </source>
</evidence>
<proteinExistence type="inferred from homology"/>
<dbReference type="InterPro" id="IPR029052">
    <property type="entry name" value="Metallo-depent_PP-like"/>
</dbReference>
<gene>
    <name evidence="3" type="ORF">H8S37_04125</name>
</gene>
<keyword evidence="4" id="KW-1185">Reference proteome</keyword>